<sequence>MQLAVGVAAALIFAEFGAQVGALLLTLRQLLLSRLQVGNQLIVVVQVAVLRLMLLQALIPFLQQYFRLLQVLLGRLQLLAQSIDVCVIVGQQRVERGIVQFRVLTAPFIDLHVEFGQLLLYGVLLLLPGLEFASQLDQLAVNLLQGLGGRAFGLPGLLDGVLQRLLPLLGRGMLAQQTGQCLLAGLLLRGEPGDFKRQFALTLQARLLFDLLFFDVLLAFALFLLLFSLLLKLVQTLGDLLLKLHHRSRCVAAQAFKHLRRDQRCERRQFFFQALLIDVQLLELFGNMARSGLAGIGCGLELLLQTGRVFLQGQQSLLTLLVTGDDFVQLGQLLAQPTVAFIGVAVQQLSSEGMGFKVGRQCLMTLNELLVLAQQFFLAGDHATHLFTQLIALLGQQVHRLLRAGLLVVVMLCEAFKQRFGLMPRMLDAAADRAGLVILQLHAQLFDTGAAGQALAFQQLPSDGQGLLGDGQFVTNPQALAVELFALLLSTLLLLGQISKLTVDILLAGPQASQFLKRALLFTVVLQQAAKNLHLLGHGLDFAVGFAIEQFQRAALLAQLLVGDASALLQRWQFTVPVLEAVGDQRQGFQAVAPGVPGLSQRGQLAAALQLFGNPFKALRNLLLLVEQGLQAGLTFSTQLPGVLMQVAGLGQFLGQVIEGVLGIKRLLQQRFGAAVLLLRVQQAGVRLSAAGFQLLLLALQRGVLRLMLTNLLGQRVELDVQGGPAGKAMALRAQTLQLAESLPLAALLVRGLLRTVQRFLRGELFVTQTMQLGQPLLLEFQLPLLCLMGFEVLLRAAEALFQLDQLLRAQRDDVAGLGGEGFQCFFGFLALAVGAPAQLAVDRSVGQLLQQLAAFLVISLEEGAELALGEHHGAGELLEIQAQTAFDQLLEFSLALVAEDLLAVQIGERLAAGL</sequence>
<protein>
    <submittedName>
        <fullName evidence="2">Uncharacterized protein</fullName>
    </submittedName>
</protein>
<proteinExistence type="predicted"/>
<gene>
    <name evidence="2" type="ORF">ALQ28_04993</name>
</gene>
<comment type="caution">
    <text evidence="2">The sequence shown here is derived from an EMBL/GenBank/DDBJ whole genome shotgun (WGS) entry which is preliminary data.</text>
</comment>
<dbReference type="AlphaFoldDB" id="A0A3M4B022"/>
<feature type="transmembrane region" description="Helical" evidence="1">
    <location>
        <begin position="207"/>
        <end position="231"/>
    </location>
</feature>
<evidence type="ECO:0000313" key="2">
    <source>
        <dbReference type="EMBL" id="RMP11796.1"/>
    </source>
</evidence>
<dbReference type="Proteomes" id="UP000267908">
    <property type="component" value="Unassembled WGS sequence"/>
</dbReference>
<dbReference type="EMBL" id="RBQG01000193">
    <property type="protein sequence ID" value="RMP11796.1"/>
    <property type="molecule type" value="Genomic_DNA"/>
</dbReference>
<name>A0A3M4B022_9PSED</name>
<keyword evidence="1" id="KW-0472">Membrane</keyword>
<evidence type="ECO:0000256" key="1">
    <source>
        <dbReference type="SAM" id="Phobius"/>
    </source>
</evidence>
<feature type="transmembrane region" description="Helical" evidence="1">
    <location>
        <begin position="41"/>
        <end position="62"/>
    </location>
</feature>
<evidence type="ECO:0000313" key="3">
    <source>
        <dbReference type="Proteomes" id="UP000267908"/>
    </source>
</evidence>
<keyword evidence="1" id="KW-1133">Transmembrane helix</keyword>
<accession>A0A3M4B022</accession>
<keyword evidence="1" id="KW-0812">Transmembrane</keyword>
<organism evidence="2 3">
    <name type="scientific">Pseudomonas syringae pv. delphinii</name>
    <dbReference type="NCBI Taxonomy" id="192088"/>
    <lineage>
        <taxon>Bacteria</taxon>
        <taxon>Pseudomonadati</taxon>
        <taxon>Pseudomonadota</taxon>
        <taxon>Gammaproteobacteria</taxon>
        <taxon>Pseudomonadales</taxon>
        <taxon>Pseudomonadaceae</taxon>
        <taxon>Pseudomonas</taxon>
    </lineage>
</organism>
<reference evidence="2 3" key="1">
    <citation type="submission" date="2018-08" db="EMBL/GenBank/DDBJ databases">
        <title>Recombination of ecologically and evolutionarily significant loci maintains genetic cohesion in the Pseudomonas syringae species complex.</title>
        <authorList>
            <person name="Dillon M."/>
            <person name="Thakur S."/>
            <person name="Almeida R.N.D."/>
            <person name="Weir B.S."/>
            <person name="Guttman D.S."/>
        </authorList>
    </citation>
    <scope>NUCLEOTIDE SEQUENCE [LARGE SCALE GENOMIC DNA]</scope>
    <source>
        <strain evidence="2 3">ICMP 4330</strain>
    </source>
</reference>